<dbReference type="InterPro" id="IPR015943">
    <property type="entry name" value="WD40/YVTN_repeat-like_dom_sf"/>
</dbReference>
<proteinExistence type="predicted"/>
<evidence type="ECO:0000313" key="8">
    <source>
        <dbReference type="Proteomes" id="UP000182444"/>
    </source>
</evidence>
<dbReference type="InterPro" id="IPR001680">
    <property type="entry name" value="WD40_rpt"/>
</dbReference>
<sequence>MASPEKETPDIGAEYETWKRNCPYMYSFVSETTMTWPSLTFDWCGYREDEAAGMGVHQALAGTFSQDKEEKEKIVLMESTIPLDLGDLGKLGPNGRPADLRFKTVKEWSHDGEPNKIKSCGDLMASINGEGTIFVRSITGSVDETPVTLKEHTTNAFGLAWSVGRGGAGDPEALVSGGEDGKVILWNLESKKSTWNITTSSVNDVECHKTFPYIIGAALEEGFIALYDTRAPETAGGTLTRPPSGDKPTPYNCLAFSPHSEYLFAAGSSESTVNLYDIRNTGYRLHSLSGHNGAVTGIEFDPFHGQYLATGGQDRRVIIWNMNTIGCEQSQDDAEDASPELFFMHGGHTAPVSAFAYNPEMEWCLGSVSEDNIAQIWGVSDKIYSPTELEVIEDTLE</sequence>
<keyword evidence="5" id="KW-0539">Nucleus</keyword>
<dbReference type="Proteomes" id="UP000182444">
    <property type="component" value="Chromosome 1A"/>
</dbReference>
<dbReference type="AlphaFoldDB" id="A0A1D8N3D7"/>
<evidence type="ECO:0000256" key="2">
    <source>
        <dbReference type="ARBA" id="ARBA00022574"/>
    </source>
</evidence>
<dbReference type="InterPro" id="IPR019775">
    <property type="entry name" value="WD40_repeat_CS"/>
</dbReference>
<dbReference type="EMBL" id="CP017553">
    <property type="protein sequence ID" value="AOW00130.1"/>
    <property type="molecule type" value="Genomic_DNA"/>
</dbReference>
<keyword evidence="2" id="KW-0853">WD repeat</keyword>
<dbReference type="PROSITE" id="PS50082">
    <property type="entry name" value="WD_REPEATS_2"/>
    <property type="match status" value="2"/>
</dbReference>
<dbReference type="RefSeq" id="XP_499647.2">
    <property type="nucleotide sequence ID" value="XM_499647.3"/>
</dbReference>
<dbReference type="InterPro" id="IPR036322">
    <property type="entry name" value="WD40_repeat_dom_sf"/>
</dbReference>
<comment type="subcellular location">
    <subcellularLocation>
        <location evidence="1">Nucleus</location>
    </subcellularLocation>
</comment>
<dbReference type="InterPro" id="IPR050459">
    <property type="entry name" value="WD_repeat_RBAP46/RBAP48/MSI1"/>
</dbReference>
<keyword evidence="3" id="KW-0677">Repeat</keyword>
<dbReference type="KEGG" id="yli:2906271"/>
<dbReference type="VEuPathDB" id="FungiDB:YALI0_A01331g"/>
<evidence type="ECO:0000256" key="5">
    <source>
        <dbReference type="ARBA" id="ARBA00023242"/>
    </source>
</evidence>
<feature type="domain" description="Histone-binding protein RBBP4-like N-terminal" evidence="6">
    <location>
        <begin position="14"/>
        <end position="82"/>
    </location>
</feature>
<accession>A0A1D8N3D7</accession>
<evidence type="ECO:0000256" key="1">
    <source>
        <dbReference type="ARBA" id="ARBA00004123"/>
    </source>
</evidence>
<reference evidence="7 8" key="1">
    <citation type="journal article" date="2016" name="PLoS ONE">
        <title>Sequence Assembly of Yarrowia lipolytica Strain W29/CLIB89 Shows Transposable Element Diversity.</title>
        <authorList>
            <person name="Magnan C."/>
            <person name="Yu J."/>
            <person name="Chang I."/>
            <person name="Jahn E."/>
            <person name="Kanomata Y."/>
            <person name="Wu J."/>
            <person name="Zeller M."/>
            <person name="Oakes M."/>
            <person name="Baldi P."/>
            <person name="Sandmeyer S."/>
        </authorList>
    </citation>
    <scope>NUCLEOTIDE SEQUENCE [LARGE SCALE GENOMIC DNA]</scope>
    <source>
        <strain evidence="8">CLIB89(W29)</strain>
    </source>
</reference>
<dbReference type="Pfam" id="PF00400">
    <property type="entry name" value="WD40"/>
    <property type="match status" value="4"/>
</dbReference>
<dbReference type="SUPFAM" id="SSF50978">
    <property type="entry name" value="WD40 repeat-like"/>
    <property type="match status" value="1"/>
</dbReference>
<gene>
    <name evidence="7" type="ORF">YALI1_A01717g</name>
</gene>
<evidence type="ECO:0000313" key="7">
    <source>
        <dbReference type="EMBL" id="AOW00130.1"/>
    </source>
</evidence>
<dbReference type="PROSITE" id="PS00678">
    <property type="entry name" value="WD_REPEATS_1"/>
    <property type="match status" value="2"/>
</dbReference>
<dbReference type="GeneID" id="2906271"/>
<dbReference type="SMART" id="SM00320">
    <property type="entry name" value="WD40"/>
    <property type="match status" value="5"/>
</dbReference>
<protein>
    <recommendedName>
        <fullName evidence="6">Histone-binding protein RBBP4-like N-terminal domain-containing protein</fullName>
    </recommendedName>
</protein>
<dbReference type="Gene3D" id="2.130.10.10">
    <property type="entry name" value="YVTN repeat-like/Quinoprotein amine dehydrogenase"/>
    <property type="match status" value="1"/>
</dbReference>
<name>A0A1D8N3D7_YARLL</name>
<dbReference type="eggNOG" id="KOG0264">
    <property type="taxonomic scope" value="Eukaryota"/>
</dbReference>
<dbReference type="PANTHER" id="PTHR22850">
    <property type="entry name" value="WD40 REPEAT FAMILY"/>
    <property type="match status" value="1"/>
</dbReference>
<dbReference type="GO" id="GO:0006325">
    <property type="term" value="P:chromatin organization"/>
    <property type="evidence" value="ECO:0007669"/>
    <property type="project" value="UniProtKB-KW"/>
</dbReference>
<dbReference type="InterPro" id="IPR022052">
    <property type="entry name" value="Histone-bd_RBBP4-like_N"/>
</dbReference>
<evidence type="ECO:0000256" key="4">
    <source>
        <dbReference type="ARBA" id="ARBA00022853"/>
    </source>
</evidence>
<organism evidence="7 8">
    <name type="scientific">Yarrowia lipolytica</name>
    <name type="common">Candida lipolytica</name>
    <dbReference type="NCBI Taxonomy" id="4952"/>
    <lineage>
        <taxon>Eukaryota</taxon>
        <taxon>Fungi</taxon>
        <taxon>Dikarya</taxon>
        <taxon>Ascomycota</taxon>
        <taxon>Saccharomycotina</taxon>
        <taxon>Dipodascomycetes</taxon>
        <taxon>Dipodascales</taxon>
        <taxon>Dipodascales incertae sedis</taxon>
        <taxon>Yarrowia</taxon>
    </lineage>
</organism>
<dbReference type="PROSITE" id="PS50294">
    <property type="entry name" value="WD_REPEATS_REGION"/>
    <property type="match status" value="1"/>
</dbReference>
<keyword evidence="4" id="KW-0156">Chromatin regulator</keyword>
<evidence type="ECO:0000259" key="6">
    <source>
        <dbReference type="Pfam" id="PF12265"/>
    </source>
</evidence>
<dbReference type="VEuPathDB" id="FungiDB:YALI1_A01717g"/>
<dbReference type="OrthoDB" id="427795at2759"/>
<dbReference type="GO" id="GO:0005634">
    <property type="term" value="C:nucleus"/>
    <property type="evidence" value="ECO:0007669"/>
    <property type="project" value="UniProtKB-SubCell"/>
</dbReference>
<dbReference type="Pfam" id="PF12265">
    <property type="entry name" value="CAF1C_H4-bd"/>
    <property type="match status" value="1"/>
</dbReference>
<evidence type="ECO:0000256" key="3">
    <source>
        <dbReference type="ARBA" id="ARBA00022737"/>
    </source>
</evidence>